<feature type="domain" description="Elongation factor G-binding protein C-terminal treble-clef zinc-finger" evidence="2">
    <location>
        <begin position="100"/>
        <end position="199"/>
    </location>
</feature>
<evidence type="ECO:0000313" key="3">
    <source>
        <dbReference type="EMBL" id="PYY30006.1"/>
    </source>
</evidence>
<dbReference type="InterPro" id="IPR010841">
    <property type="entry name" value="EF-G-binding_N"/>
</dbReference>
<proteinExistence type="predicted"/>
<accession>A0A2W0CBI7</accession>
<sequence length="213" mass="24552">MQTPFIHNHQFNYIQKQADFLLKTLRSVVDRKVLETVRYTVGTNAVGIFKGLTSDQKQLLEQLSTYDTAHELQAYLNRLEAHLIPFPQVSAKQIQKLFPKAKKLKLPDLETVDYAHTTYLRWTDIATNRLFIVYPYEEKFLGIEGRITATNKKGYCMFCNRHQELGFFNVKTKGHSPDNFASIGQYVCMDSAACNNSITDLTMLEKFLLSTIK</sequence>
<comment type="caution">
    <text evidence="3">The sequence shown here is derived from an EMBL/GenBank/DDBJ whole genome shotgun (WGS) entry which is preliminary data.</text>
</comment>
<dbReference type="Proteomes" id="UP000247459">
    <property type="component" value="Unassembled WGS sequence"/>
</dbReference>
<dbReference type="AlphaFoldDB" id="A0A2W0CBI7"/>
<protein>
    <submittedName>
        <fullName evidence="3">Fibronectin-binding family protein</fullName>
    </submittedName>
</protein>
<dbReference type="RefSeq" id="WP_110757421.1">
    <property type="nucleotide sequence ID" value="NZ_PRLG01000013.1"/>
</dbReference>
<dbReference type="Pfam" id="PF07299">
    <property type="entry name" value="EF-G-binding_N"/>
    <property type="match status" value="1"/>
</dbReference>
<dbReference type="Pfam" id="PF16571">
    <property type="entry name" value="FBP_C"/>
    <property type="match status" value="1"/>
</dbReference>
<dbReference type="InterPro" id="IPR032330">
    <property type="entry name" value="EF-G-binding_C"/>
</dbReference>
<dbReference type="InterPro" id="IPR038344">
    <property type="entry name" value="EF-G_N_sf"/>
</dbReference>
<gene>
    <name evidence="3" type="ORF">PIL02S_01608</name>
</gene>
<name>A0A2W0CBI7_9BACL</name>
<dbReference type="Gene3D" id="1.20.1280.250">
    <property type="match status" value="1"/>
</dbReference>
<organism evidence="3 4">
    <name type="scientific">Paenibacillus illinoisensis</name>
    <dbReference type="NCBI Taxonomy" id="59845"/>
    <lineage>
        <taxon>Bacteria</taxon>
        <taxon>Bacillati</taxon>
        <taxon>Bacillota</taxon>
        <taxon>Bacilli</taxon>
        <taxon>Bacillales</taxon>
        <taxon>Paenibacillaceae</taxon>
        <taxon>Paenibacillus</taxon>
    </lineage>
</organism>
<reference evidence="3 4" key="1">
    <citation type="submission" date="2018-01" db="EMBL/GenBank/DDBJ databases">
        <title>Genome sequence of the PGP bacterium Paenibacillus illinoisensis E3.</title>
        <authorList>
            <person name="Rolli E."/>
            <person name="Marasco R."/>
            <person name="Bessem C."/>
            <person name="Michoud G."/>
            <person name="Gaiarsa S."/>
            <person name="Borin S."/>
            <person name="Daffonchio D."/>
        </authorList>
    </citation>
    <scope>NUCLEOTIDE SEQUENCE [LARGE SCALE GENOMIC DNA]</scope>
    <source>
        <strain evidence="3 4">E3</strain>
    </source>
</reference>
<feature type="domain" description="Elongation factor G-binding protein N-terminal" evidence="1">
    <location>
        <begin position="5"/>
        <end position="87"/>
    </location>
</feature>
<evidence type="ECO:0000313" key="4">
    <source>
        <dbReference type="Proteomes" id="UP000247459"/>
    </source>
</evidence>
<dbReference type="CDD" id="cd16342">
    <property type="entry name" value="FusC_FusB"/>
    <property type="match status" value="1"/>
</dbReference>
<evidence type="ECO:0000259" key="2">
    <source>
        <dbReference type="Pfam" id="PF16571"/>
    </source>
</evidence>
<dbReference type="OrthoDB" id="1891078at2"/>
<dbReference type="EMBL" id="PRLG01000013">
    <property type="protein sequence ID" value="PYY30006.1"/>
    <property type="molecule type" value="Genomic_DNA"/>
</dbReference>
<evidence type="ECO:0000259" key="1">
    <source>
        <dbReference type="Pfam" id="PF07299"/>
    </source>
</evidence>